<dbReference type="KEGG" id="dcr:108225983"/>
<reference evidence="1" key="1">
    <citation type="journal article" date="2016" name="Nat. Genet.">
        <title>A high-quality carrot genome assembly provides new insights into carotenoid accumulation and asterid genome evolution.</title>
        <authorList>
            <person name="Iorizzo M."/>
            <person name="Ellison S."/>
            <person name="Senalik D."/>
            <person name="Zeng P."/>
            <person name="Satapoomin P."/>
            <person name="Huang J."/>
            <person name="Bowman M."/>
            <person name="Iovene M."/>
            <person name="Sanseverino W."/>
            <person name="Cavagnaro P."/>
            <person name="Yildiz M."/>
            <person name="Macko-Podgorni A."/>
            <person name="Moranska E."/>
            <person name="Grzebelus E."/>
            <person name="Grzebelus D."/>
            <person name="Ashrafi H."/>
            <person name="Zheng Z."/>
            <person name="Cheng S."/>
            <person name="Spooner D."/>
            <person name="Van Deynze A."/>
            <person name="Simon P."/>
        </authorList>
    </citation>
    <scope>NUCLEOTIDE SEQUENCE</scope>
    <source>
        <tissue evidence="1">Leaf</tissue>
    </source>
</reference>
<protein>
    <submittedName>
        <fullName evidence="1">Uncharacterized protein</fullName>
    </submittedName>
</protein>
<dbReference type="EMBL" id="CP093348">
    <property type="protein sequence ID" value="WOH04399.1"/>
    <property type="molecule type" value="Genomic_DNA"/>
</dbReference>
<reference evidence="1" key="2">
    <citation type="submission" date="2022-03" db="EMBL/GenBank/DDBJ databases">
        <title>Draft title - Genomic analysis of global carrot germplasm unveils the trajectory of domestication and the origin of high carotenoid orange carrot.</title>
        <authorList>
            <person name="Iorizzo M."/>
            <person name="Ellison S."/>
            <person name="Senalik D."/>
            <person name="Macko-Podgorni A."/>
            <person name="Grzebelus D."/>
            <person name="Bostan H."/>
            <person name="Rolling W."/>
            <person name="Curaba J."/>
            <person name="Simon P."/>
        </authorList>
    </citation>
    <scope>NUCLEOTIDE SEQUENCE</scope>
    <source>
        <tissue evidence="1">Leaf</tissue>
    </source>
</reference>
<accession>A0AAF1B2P4</accession>
<dbReference type="InterPro" id="IPR004320">
    <property type="entry name" value="BPS1_pln"/>
</dbReference>
<proteinExistence type="predicted"/>
<dbReference type="AlphaFoldDB" id="A0AAF1B2P4"/>
<dbReference type="Proteomes" id="UP000077755">
    <property type="component" value="Chromosome 6"/>
</dbReference>
<organism evidence="1 2">
    <name type="scientific">Daucus carota subsp. sativus</name>
    <name type="common">Carrot</name>
    <dbReference type="NCBI Taxonomy" id="79200"/>
    <lineage>
        <taxon>Eukaryota</taxon>
        <taxon>Viridiplantae</taxon>
        <taxon>Streptophyta</taxon>
        <taxon>Embryophyta</taxon>
        <taxon>Tracheophyta</taxon>
        <taxon>Spermatophyta</taxon>
        <taxon>Magnoliopsida</taxon>
        <taxon>eudicotyledons</taxon>
        <taxon>Gunneridae</taxon>
        <taxon>Pentapetalae</taxon>
        <taxon>asterids</taxon>
        <taxon>campanulids</taxon>
        <taxon>Apiales</taxon>
        <taxon>Apiaceae</taxon>
        <taxon>Apioideae</taxon>
        <taxon>Scandiceae</taxon>
        <taxon>Daucinae</taxon>
        <taxon>Daucus</taxon>
        <taxon>Daucus sect. Daucus</taxon>
    </lineage>
</organism>
<dbReference type="GO" id="GO:0048364">
    <property type="term" value="P:root development"/>
    <property type="evidence" value="ECO:0007669"/>
    <property type="project" value="InterPro"/>
</dbReference>
<sequence>MVFLVHKLAFHHHHSHHPSEAFLVSLQAFRSEVSNSLAKLMLDSDPGPEFLSIKWLQECFEVLPVINRAFAKLVVEIDYPMTQWEVSSMEEYLGYSLTLLDSLNSISSVLSQLSQARVLLSHALSVNENTLVEFRPLTKIIYKNFGNDLKAINVAGESKRKGVHGKELVLHEALLVLKNIGSWVCSVVASGLCSDAEPYLKMKKSAEKYVLSSLIALDSIVNQKIVQNKEIVKEMKAVNDAVKGHVLANGKGADFSKELQGRLEAIEKAQTGIEGAVDLMFSYVLTVRKELINTLRQRKQ</sequence>
<keyword evidence="2" id="KW-1185">Reference proteome</keyword>
<evidence type="ECO:0000313" key="2">
    <source>
        <dbReference type="Proteomes" id="UP000077755"/>
    </source>
</evidence>
<dbReference type="PANTHER" id="PTHR31509">
    <property type="entry name" value="BPS1-LIKE PROTEIN"/>
    <property type="match status" value="1"/>
</dbReference>
<dbReference type="GO" id="GO:0048367">
    <property type="term" value="P:shoot system development"/>
    <property type="evidence" value="ECO:0007669"/>
    <property type="project" value="InterPro"/>
</dbReference>
<gene>
    <name evidence="1" type="ORF">DCAR_0623808</name>
</gene>
<name>A0AAF1B2P4_DAUCS</name>
<evidence type="ECO:0000313" key="1">
    <source>
        <dbReference type="EMBL" id="WOH04399.1"/>
    </source>
</evidence>
<dbReference type="Pfam" id="PF03087">
    <property type="entry name" value="BPS1"/>
    <property type="match status" value="1"/>
</dbReference>